<protein>
    <recommendedName>
        <fullName evidence="6">CsbD family protein</fullName>
    </recommendedName>
</protein>
<proteinExistence type="predicted"/>
<dbReference type="Proteomes" id="UP000677457">
    <property type="component" value="Unassembled WGS sequence"/>
</dbReference>
<evidence type="ECO:0000313" key="5">
    <source>
        <dbReference type="Proteomes" id="UP000677457"/>
    </source>
</evidence>
<dbReference type="AlphaFoldDB" id="A0A542XSF1"/>
<evidence type="ECO:0000256" key="1">
    <source>
        <dbReference type="SAM" id="MobiDB-lite"/>
    </source>
</evidence>
<name>A0A542XSF1_SALAC</name>
<accession>A0A542XSF1</accession>
<dbReference type="OMA" id="IGDMADN"/>
<organism evidence="3 4">
    <name type="scientific">Salinispora arenicola</name>
    <dbReference type="NCBI Taxonomy" id="168697"/>
    <lineage>
        <taxon>Bacteria</taxon>
        <taxon>Bacillati</taxon>
        <taxon>Actinomycetota</taxon>
        <taxon>Actinomycetes</taxon>
        <taxon>Micromonosporales</taxon>
        <taxon>Micromonosporaceae</taxon>
        <taxon>Salinispora</taxon>
    </lineage>
</organism>
<gene>
    <name evidence="3" type="ORF">FB564_3961</name>
    <name evidence="2" type="ORF">Sar04_25420</name>
</gene>
<comment type="caution">
    <text evidence="3">The sequence shown here is derived from an EMBL/GenBank/DDBJ whole genome shotgun (WGS) entry which is preliminary data.</text>
</comment>
<dbReference type="EMBL" id="BOQM01000016">
    <property type="protein sequence ID" value="GIM85806.1"/>
    <property type="molecule type" value="Genomic_DNA"/>
</dbReference>
<keyword evidence="5" id="KW-1185">Reference proteome</keyword>
<evidence type="ECO:0000313" key="4">
    <source>
        <dbReference type="Proteomes" id="UP000315983"/>
    </source>
</evidence>
<dbReference type="GeneID" id="93773125"/>
<reference evidence="3 4" key="1">
    <citation type="submission" date="2019-06" db="EMBL/GenBank/DDBJ databases">
        <title>Sequencing the genomes of 1000 actinobacteria strains.</title>
        <authorList>
            <person name="Klenk H.-P."/>
        </authorList>
    </citation>
    <scope>NUCLEOTIDE SEQUENCE [LARGE SCALE GENOMIC DNA]</scope>
    <source>
        <strain evidence="3 4">DSM 44819</strain>
    </source>
</reference>
<dbReference type="Proteomes" id="UP000315983">
    <property type="component" value="Unassembled WGS sequence"/>
</dbReference>
<dbReference type="EMBL" id="VFOL01000001">
    <property type="protein sequence ID" value="TQL38749.1"/>
    <property type="molecule type" value="Genomic_DNA"/>
</dbReference>
<dbReference type="SUPFAM" id="SSF69047">
    <property type="entry name" value="Hypothetical protein YjbJ"/>
    <property type="match status" value="1"/>
</dbReference>
<dbReference type="RefSeq" id="WP_012182539.1">
    <property type="nucleotide sequence ID" value="NZ_BOQM01000016.1"/>
</dbReference>
<dbReference type="Gene3D" id="1.10.1470.10">
    <property type="entry name" value="YjbJ"/>
    <property type="match status" value="1"/>
</dbReference>
<feature type="compositionally biased region" description="Basic and acidic residues" evidence="1">
    <location>
        <begin position="18"/>
        <end position="65"/>
    </location>
</feature>
<sequence>MSFADKTKNMFDELTGAAKERVGDVSGDERLRAEGVRQRDDARARQAEEERAEQADRELDQAGAR</sequence>
<evidence type="ECO:0000313" key="2">
    <source>
        <dbReference type="EMBL" id="GIM85806.1"/>
    </source>
</evidence>
<feature type="region of interest" description="Disordered" evidence="1">
    <location>
        <begin position="14"/>
        <end position="65"/>
    </location>
</feature>
<reference evidence="2 5" key="2">
    <citation type="submission" date="2021-03" db="EMBL/GenBank/DDBJ databases">
        <title>Whole genome shotgun sequence of Salinispora arenicola NBRC 105043.</title>
        <authorList>
            <person name="Komaki H."/>
            <person name="Tamura T."/>
        </authorList>
    </citation>
    <scope>NUCLEOTIDE SEQUENCE [LARGE SCALE GENOMIC DNA]</scope>
    <source>
        <strain evidence="2 5">NBRC 105043</strain>
    </source>
</reference>
<evidence type="ECO:0008006" key="6">
    <source>
        <dbReference type="Google" id="ProtNLM"/>
    </source>
</evidence>
<evidence type="ECO:0000313" key="3">
    <source>
        <dbReference type="EMBL" id="TQL38749.1"/>
    </source>
</evidence>
<dbReference type="InterPro" id="IPR036629">
    <property type="entry name" value="YjbJ_sf"/>
</dbReference>